<dbReference type="SUPFAM" id="SSF57997">
    <property type="entry name" value="Tropomyosin"/>
    <property type="match status" value="1"/>
</dbReference>
<organism evidence="2 3">
    <name type="scientific">Mytilus coruscus</name>
    <name type="common">Sea mussel</name>
    <dbReference type="NCBI Taxonomy" id="42192"/>
    <lineage>
        <taxon>Eukaryota</taxon>
        <taxon>Metazoa</taxon>
        <taxon>Spiralia</taxon>
        <taxon>Lophotrochozoa</taxon>
        <taxon>Mollusca</taxon>
        <taxon>Bivalvia</taxon>
        <taxon>Autobranchia</taxon>
        <taxon>Pteriomorphia</taxon>
        <taxon>Mytilida</taxon>
        <taxon>Mytiloidea</taxon>
        <taxon>Mytilidae</taxon>
        <taxon>Mytilinae</taxon>
        <taxon>Mytilus</taxon>
    </lineage>
</organism>
<keyword evidence="3" id="KW-1185">Reference proteome</keyword>
<evidence type="ECO:0000313" key="2">
    <source>
        <dbReference type="EMBL" id="CAC5416426.1"/>
    </source>
</evidence>
<dbReference type="EMBL" id="CACVKT020008652">
    <property type="protein sequence ID" value="CAC5416426.1"/>
    <property type="molecule type" value="Genomic_DNA"/>
</dbReference>
<accession>A0A6J8E8M4</accession>
<evidence type="ECO:0000256" key="1">
    <source>
        <dbReference type="SAM" id="Coils"/>
    </source>
</evidence>
<keyword evidence="1" id="KW-0175">Coiled coil</keyword>
<name>A0A6J8E8M4_MYTCO</name>
<sequence length="344" mass="38295">MVDITDFKNSQHFVLSRVVSHEVGCVIVWSENFLVILKLSTGNFVNIFGEFCDDLKEALNIKPSIRNTSSVDDFVTSTLQLFVDSSLRDTLIHVESSIIELKIAYENDKSALLCKIDNLQKQNVKLNDDFNKQKERMNNIQNQLNLARTANNKLNDSLACVKSELKSVSLKQVDLASKNSNTTETMRSANSKIKELEFVIENNTTAISKCETRIFKVSVVANETKTRLNSEAARITNVSDIRSTGICGLKIKVLLLSDQLKDVNTAIEDFQIKVNPSMTSTSELRGRVVNVEKNFQASKREVMTYAAAAVQTADKYVSIVPLDSPIRSETSHASTACPILPAHD</sequence>
<evidence type="ECO:0000313" key="3">
    <source>
        <dbReference type="Proteomes" id="UP000507470"/>
    </source>
</evidence>
<protein>
    <submittedName>
        <fullName evidence="2">Uncharacterized protein</fullName>
    </submittedName>
</protein>
<dbReference type="AlphaFoldDB" id="A0A6J8E8M4"/>
<dbReference type="Proteomes" id="UP000507470">
    <property type="component" value="Unassembled WGS sequence"/>
</dbReference>
<feature type="coiled-coil region" evidence="1">
    <location>
        <begin position="102"/>
        <end position="157"/>
    </location>
</feature>
<reference evidence="2 3" key="1">
    <citation type="submission" date="2020-06" db="EMBL/GenBank/DDBJ databases">
        <authorList>
            <person name="Li R."/>
            <person name="Bekaert M."/>
        </authorList>
    </citation>
    <scope>NUCLEOTIDE SEQUENCE [LARGE SCALE GENOMIC DNA]</scope>
    <source>
        <strain evidence="3">wild</strain>
    </source>
</reference>
<gene>
    <name evidence="2" type="ORF">MCOR_49056</name>
</gene>
<proteinExistence type="predicted"/>